<accession>A0A4R0KRF1</accession>
<keyword evidence="4" id="KW-1185">Reference proteome</keyword>
<feature type="domain" description="DUF6596" evidence="2">
    <location>
        <begin position="176"/>
        <end position="268"/>
    </location>
</feature>
<dbReference type="Pfam" id="PF20239">
    <property type="entry name" value="DUF6596"/>
    <property type="match status" value="1"/>
</dbReference>
<dbReference type="InterPro" id="IPR013324">
    <property type="entry name" value="RNA_pol_sigma_r3/r4-like"/>
</dbReference>
<dbReference type="Gene3D" id="1.10.1740.10">
    <property type="match status" value="1"/>
</dbReference>
<dbReference type="SUPFAM" id="SSF88946">
    <property type="entry name" value="Sigma2 domain of RNA polymerase sigma factors"/>
    <property type="match status" value="1"/>
</dbReference>
<dbReference type="RefSeq" id="WP_131354532.1">
    <property type="nucleotide sequence ID" value="NZ_SJKB01000003.1"/>
</dbReference>
<dbReference type="Proteomes" id="UP000291144">
    <property type="component" value="Unassembled WGS sequence"/>
</dbReference>
<evidence type="ECO:0000259" key="1">
    <source>
        <dbReference type="Pfam" id="PF04542"/>
    </source>
</evidence>
<dbReference type="GO" id="GO:0006352">
    <property type="term" value="P:DNA-templated transcription initiation"/>
    <property type="evidence" value="ECO:0007669"/>
    <property type="project" value="InterPro"/>
</dbReference>
<dbReference type="EMBL" id="SJKB01000003">
    <property type="protein sequence ID" value="TCC63441.1"/>
    <property type="molecule type" value="Genomic_DNA"/>
</dbReference>
<dbReference type="InterPro" id="IPR013325">
    <property type="entry name" value="RNA_pol_sigma_r2"/>
</dbReference>
<dbReference type="InterPro" id="IPR046531">
    <property type="entry name" value="DUF6596"/>
</dbReference>
<feature type="domain" description="RNA polymerase sigma-70 region 2" evidence="1">
    <location>
        <begin position="9"/>
        <end position="74"/>
    </location>
</feature>
<organism evidence="3 4">
    <name type="scientific">Kribbella pittospori</name>
    <dbReference type="NCBI Taxonomy" id="722689"/>
    <lineage>
        <taxon>Bacteria</taxon>
        <taxon>Bacillati</taxon>
        <taxon>Actinomycetota</taxon>
        <taxon>Actinomycetes</taxon>
        <taxon>Propionibacteriales</taxon>
        <taxon>Kribbellaceae</taxon>
        <taxon>Kribbella</taxon>
    </lineage>
</organism>
<dbReference type="AlphaFoldDB" id="A0A4R0KRF1"/>
<proteinExistence type="predicted"/>
<comment type="caution">
    <text evidence="3">The sequence shown here is derived from an EMBL/GenBank/DDBJ whole genome shotgun (WGS) entry which is preliminary data.</text>
</comment>
<dbReference type="SUPFAM" id="SSF48452">
    <property type="entry name" value="TPR-like"/>
    <property type="match status" value="1"/>
</dbReference>
<dbReference type="Pfam" id="PF04542">
    <property type="entry name" value="Sigma70_r2"/>
    <property type="match status" value="1"/>
</dbReference>
<dbReference type="Gene3D" id="1.25.40.10">
    <property type="entry name" value="Tetratricopeptide repeat domain"/>
    <property type="match status" value="1"/>
</dbReference>
<dbReference type="GO" id="GO:0003700">
    <property type="term" value="F:DNA-binding transcription factor activity"/>
    <property type="evidence" value="ECO:0007669"/>
    <property type="project" value="InterPro"/>
</dbReference>
<gene>
    <name evidence="3" type="ORF">E0H73_13465</name>
</gene>
<dbReference type="PANTHER" id="PTHR47756:SF2">
    <property type="entry name" value="BLL6612 PROTEIN"/>
    <property type="match status" value="1"/>
</dbReference>
<evidence type="ECO:0000259" key="2">
    <source>
        <dbReference type="Pfam" id="PF20239"/>
    </source>
</evidence>
<evidence type="ECO:0000313" key="3">
    <source>
        <dbReference type="EMBL" id="TCC63441.1"/>
    </source>
</evidence>
<dbReference type="InterPro" id="IPR011990">
    <property type="entry name" value="TPR-like_helical_dom_sf"/>
</dbReference>
<dbReference type="NCBIfam" id="TIGR02937">
    <property type="entry name" value="sigma70-ECF"/>
    <property type="match status" value="1"/>
</dbReference>
<dbReference type="OrthoDB" id="9780299at2"/>
<sequence>MDDVERAFREAHGQAVATLTRLFGDISLAEDAVQDAFVTAVQRWPRDGVPDNPPGWIVTTARNRAVDVVRRGRRGRELAEQVAVDHRRQDSRSEDAELMHDDQLRLIFTCCHPAIRTEHQVALTLRLIAGLTPAEVASAFLVSEETMAKRLVRAKYKIKSARIPYRVPDEAELPDRLRAVLSVLYLIYNAGADDIRNRWDLRAEAIRLARVLVDLMPDEPEAVGLLALMLLNEARMPARGGGDDVVLLQYQDRSVWNRSLIAEGHELVLVCLRSRRPGPFQLQAAIQGIHCAAPHYRDTDWPTIVRFYDRLLAVMPTPVVALNRAVALAEIEGPATGLTMLDELADQLAEYHLLHASRGAMLERLGRHEEAANAYAAAAEVARTQPEIQFLRRRSEALEREV</sequence>
<reference evidence="3 4" key="1">
    <citation type="submission" date="2019-02" db="EMBL/GenBank/DDBJ databases">
        <title>Kribbella capetownensis sp. nov. and Kribbella speibonae sp. nov., isolated from soil.</title>
        <authorList>
            <person name="Curtis S.M."/>
            <person name="Norton I."/>
            <person name="Everest G.J."/>
            <person name="Meyers P.R."/>
        </authorList>
    </citation>
    <scope>NUCLEOTIDE SEQUENCE [LARGE SCALE GENOMIC DNA]</scope>
    <source>
        <strain evidence="3 4">NRRL B-24813</strain>
    </source>
</reference>
<dbReference type="InterPro" id="IPR014284">
    <property type="entry name" value="RNA_pol_sigma-70_dom"/>
</dbReference>
<evidence type="ECO:0000313" key="4">
    <source>
        <dbReference type="Proteomes" id="UP000291144"/>
    </source>
</evidence>
<dbReference type="PANTHER" id="PTHR47756">
    <property type="entry name" value="BLL6612 PROTEIN-RELATED"/>
    <property type="match status" value="1"/>
</dbReference>
<dbReference type="InterPro" id="IPR007627">
    <property type="entry name" value="RNA_pol_sigma70_r2"/>
</dbReference>
<name>A0A4R0KRF1_9ACTN</name>
<dbReference type="SUPFAM" id="SSF88659">
    <property type="entry name" value="Sigma3 and sigma4 domains of RNA polymerase sigma factors"/>
    <property type="match status" value="1"/>
</dbReference>
<protein>
    <submittedName>
        <fullName evidence="3">Sigma-70 family RNA polymerase sigma factor</fullName>
    </submittedName>
</protein>